<dbReference type="InterPro" id="IPR018060">
    <property type="entry name" value="HTH_AraC"/>
</dbReference>
<dbReference type="KEGG" id="eao:BD94_0897"/>
<dbReference type="SMART" id="SM00342">
    <property type="entry name" value="HTH_ARAC"/>
    <property type="match status" value="1"/>
</dbReference>
<reference evidence="5" key="1">
    <citation type="journal article" date="2013" name="Lancet">
        <title>First case of E anophelis outbreak in an intensive-care unit.</title>
        <authorList>
            <person name="Teo J."/>
            <person name="Tan S.Y."/>
            <person name="Tay M."/>
            <person name="Ding Y."/>
            <person name="Kjelleberg S."/>
            <person name="Givskov M."/>
            <person name="Lin R.T."/>
            <person name="Yang L."/>
        </authorList>
    </citation>
    <scope>NUCLEOTIDE SEQUENCE [LARGE SCALE GENOMIC DNA]</scope>
    <source>
        <strain evidence="5">NUHP1</strain>
    </source>
</reference>
<dbReference type="PRINTS" id="PR00032">
    <property type="entry name" value="HTHARAC"/>
</dbReference>
<evidence type="ECO:0000256" key="3">
    <source>
        <dbReference type="ARBA" id="ARBA00023163"/>
    </source>
</evidence>
<dbReference type="PROSITE" id="PS01124">
    <property type="entry name" value="HTH_ARAC_FAMILY_2"/>
    <property type="match status" value="1"/>
</dbReference>
<dbReference type="GeneID" id="56685850"/>
<evidence type="ECO:0000259" key="4">
    <source>
        <dbReference type="PROSITE" id="PS01124"/>
    </source>
</evidence>
<dbReference type="Pfam" id="PF12833">
    <property type="entry name" value="HTH_18"/>
    <property type="match status" value="1"/>
</dbReference>
<evidence type="ECO:0000313" key="6">
    <source>
        <dbReference type="Proteomes" id="UP000028933"/>
    </source>
</evidence>
<dbReference type="Gene3D" id="1.10.10.60">
    <property type="entry name" value="Homeodomain-like"/>
    <property type="match status" value="2"/>
</dbReference>
<dbReference type="GO" id="GO:0003700">
    <property type="term" value="F:DNA-binding transcription factor activity"/>
    <property type="evidence" value="ECO:0007669"/>
    <property type="project" value="InterPro"/>
</dbReference>
<feature type="domain" description="HTH araC/xylS-type" evidence="4">
    <location>
        <begin position="195"/>
        <end position="293"/>
    </location>
</feature>
<keyword evidence="2" id="KW-0238">DNA-binding</keyword>
<protein>
    <submittedName>
        <fullName evidence="5">Transcriptional regulator, AraC family</fullName>
    </submittedName>
</protein>
<dbReference type="AlphaFoldDB" id="A0A077EB50"/>
<evidence type="ECO:0000256" key="2">
    <source>
        <dbReference type="ARBA" id="ARBA00023125"/>
    </source>
</evidence>
<reference evidence="5" key="2">
    <citation type="journal article" date="2015" name="Genome Biol. Evol.">
        <title>Complete Genome Sequence and Transcriptomic Analysis of the Novel Pathogen Elizabethkingia anophelis in Response to Oxidative Stress.</title>
        <authorList>
            <person name="Li Y."/>
            <person name="Liu Y."/>
            <person name="Chew S.C."/>
            <person name="Tay M."/>
            <person name="Salido M.M."/>
            <person name="Teo J."/>
            <person name="Lauro F.M."/>
            <person name="Givskov M."/>
            <person name="Yang L."/>
        </authorList>
    </citation>
    <scope>NUCLEOTIDE SEQUENCE</scope>
    <source>
        <strain evidence="5">NUHP1</strain>
    </source>
</reference>
<dbReference type="PANTHER" id="PTHR43280">
    <property type="entry name" value="ARAC-FAMILY TRANSCRIPTIONAL REGULATOR"/>
    <property type="match status" value="1"/>
</dbReference>
<dbReference type="HOGENOM" id="CLU_000445_88_2_10"/>
<organism evidence="5 6">
    <name type="scientific">Elizabethkingia anophelis NUHP1</name>
    <dbReference type="NCBI Taxonomy" id="1338011"/>
    <lineage>
        <taxon>Bacteria</taxon>
        <taxon>Pseudomonadati</taxon>
        <taxon>Bacteroidota</taxon>
        <taxon>Flavobacteriia</taxon>
        <taxon>Flavobacteriales</taxon>
        <taxon>Weeksellaceae</taxon>
        <taxon>Elizabethkingia</taxon>
    </lineage>
</organism>
<evidence type="ECO:0000313" key="5">
    <source>
        <dbReference type="EMBL" id="AIL44672.1"/>
    </source>
</evidence>
<proteinExistence type="predicted"/>
<dbReference type="InterPro" id="IPR020449">
    <property type="entry name" value="Tscrpt_reg_AraC-type_HTH"/>
</dbReference>
<dbReference type="RefSeq" id="WP_009087566.1">
    <property type="nucleotide sequence ID" value="NZ_CP007547.1"/>
</dbReference>
<dbReference type="PANTHER" id="PTHR43280:SF32">
    <property type="entry name" value="TRANSCRIPTIONAL REGULATORY PROTEIN"/>
    <property type="match status" value="1"/>
</dbReference>
<keyword evidence="3" id="KW-0804">Transcription</keyword>
<keyword evidence="1" id="KW-0805">Transcription regulation</keyword>
<name>A0A077EB50_9FLAO</name>
<dbReference type="STRING" id="1338011.BD94_0897"/>
<accession>A0A077EB50</accession>
<dbReference type="Proteomes" id="UP000028933">
    <property type="component" value="Chromosome"/>
</dbReference>
<dbReference type="InterPro" id="IPR009057">
    <property type="entry name" value="Homeodomain-like_sf"/>
</dbReference>
<dbReference type="EMBL" id="CP007547">
    <property type="protein sequence ID" value="AIL44672.1"/>
    <property type="molecule type" value="Genomic_DNA"/>
</dbReference>
<dbReference type="GO" id="GO:0043565">
    <property type="term" value="F:sequence-specific DNA binding"/>
    <property type="evidence" value="ECO:0007669"/>
    <property type="project" value="InterPro"/>
</dbReference>
<dbReference type="SUPFAM" id="SSF46689">
    <property type="entry name" value="Homeodomain-like"/>
    <property type="match status" value="1"/>
</dbReference>
<evidence type="ECO:0000256" key="1">
    <source>
        <dbReference type="ARBA" id="ARBA00023015"/>
    </source>
</evidence>
<gene>
    <name evidence="5" type="ORF">BD94_0897</name>
</gene>
<sequence length="297" mass="34714">MERDFISFLTLQDALEILKLQVINKDILTYDLTKQDYHLEENSLYRSDSFCVILVKSGVVSYISNGEYLTLYAGDILFSPILETFSIEYLSDDYVASYILFTEKPITQAGFNYHNLLKELRQGDSLIINGQPELFARMKFHIGEISRLNSNTLQEYFMEDMISHHFSIILFELSNYIKKDGYSRNLLSRDEEITTKFFTLVKEKYRFEHSVQFYAEQLFITRKYLSKVIKKTMDKTPKDIINQTIIIESKLLLKRTNANISEVAALVGFSDQAMFSKFFKKQSGKSPSEYKIDDKTF</sequence>
<dbReference type="eggNOG" id="COG2207">
    <property type="taxonomic scope" value="Bacteria"/>
</dbReference>